<evidence type="ECO:0000313" key="11">
    <source>
        <dbReference type="Proteomes" id="UP001054252"/>
    </source>
</evidence>
<dbReference type="Pfam" id="PF00614">
    <property type="entry name" value="PLDc"/>
    <property type="match status" value="1"/>
</dbReference>
<evidence type="ECO:0000256" key="2">
    <source>
        <dbReference type="ARBA" id="ARBA00012027"/>
    </source>
</evidence>
<dbReference type="InterPro" id="IPR024632">
    <property type="entry name" value="PLipase_D_C"/>
</dbReference>
<keyword evidence="8" id="KW-0443">Lipid metabolism</keyword>
<dbReference type="GO" id="GO:0009395">
    <property type="term" value="P:phospholipid catabolic process"/>
    <property type="evidence" value="ECO:0007669"/>
    <property type="project" value="TreeGrafter"/>
</dbReference>
<keyword evidence="7" id="KW-0442">Lipid degradation</keyword>
<feature type="domain" description="PLD phosphodiesterase" evidence="9">
    <location>
        <begin position="284"/>
        <end position="311"/>
    </location>
</feature>
<evidence type="ECO:0000256" key="6">
    <source>
        <dbReference type="ARBA" id="ARBA00022837"/>
    </source>
</evidence>
<protein>
    <recommendedName>
        <fullName evidence="2">phospholipase D</fullName>
        <ecNumber evidence="2">3.1.4.4</ecNumber>
    </recommendedName>
</protein>
<keyword evidence="3" id="KW-0479">Metal-binding</keyword>
<dbReference type="PROSITE" id="PS50035">
    <property type="entry name" value="PLD"/>
    <property type="match status" value="1"/>
</dbReference>
<dbReference type="GO" id="GO:0005886">
    <property type="term" value="C:plasma membrane"/>
    <property type="evidence" value="ECO:0007669"/>
    <property type="project" value="TreeGrafter"/>
</dbReference>
<dbReference type="InterPro" id="IPR001736">
    <property type="entry name" value="PLipase_D/transphosphatidylase"/>
</dbReference>
<dbReference type="GO" id="GO:0004630">
    <property type="term" value="F:phospholipase D activity"/>
    <property type="evidence" value="ECO:0007669"/>
    <property type="project" value="UniProtKB-EC"/>
</dbReference>
<evidence type="ECO:0000256" key="7">
    <source>
        <dbReference type="ARBA" id="ARBA00022963"/>
    </source>
</evidence>
<dbReference type="PANTHER" id="PTHR18896:SF86">
    <property type="entry name" value="PHOSPHOLIPASE D DELTA"/>
    <property type="match status" value="1"/>
</dbReference>
<comment type="caution">
    <text evidence="10">The sequence shown here is derived from an EMBL/GenBank/DDBJ whole genome shotgun (WGS) entry which is preliminary data.</text>
</comment>
<dbReference type="PANTHER" id="PTHR18896">
    <property type="entry name" value="PHOSPHOLIPASE D"/>
    <property type="match status" value="1"/>
</dbReference>
<comment type="catalytic activity">
    <reaction evidence="1">
        <text>a 1,2-diacyl-sn-glycero-3-phosphocholine + H2O = a 1,2-diacyl-sn-glycero-3-phosphate + choline + H(+)</text>
        <dbReference type="Rhea" id="RHEA:14445"/>
        <dbReference type="ChEBI" id="CHEBI:15354"/>
        <dbReference type="ChEBI" id="CHEBI:15377"/>
        <dbReference type="ChEBI" id="CHEBI:15378"/>
        <dbReference type="ChEBI" id="CHEBI:57643"/>
        <dbReference type="ChEBI" id="CHEBI:58608"/>
        <dbReference type="EC" id="3.1.4.4"/>
    </reaction>
</comment>
<proteinExistence type="predicted"/>
<evidence type="ECO:0000256" key="8">
    <source>
        <dbReference type="ARBA" id="ARBA00023098"/>
    </source>
</evidence>
<name>A0AAV5HSS7_9ROSI</name>
<organism evidence="10 11">
    <name type="scientific">Rubroshorea leprosula</name>
    <dbReference type="NCBI Taxonomy" id="152421"/>
    <lineage>
        <taxon>Eukaryota</taxon>
        <taxon>Viridiplantae</taxon>
        <taxon>Streptophyta</taxon>
        <taxon>Embryophyta</taxon>
        <taxon>Tracheophyta</taxon>
        <taxon>Spermatophyta</taxon>
        <taxon>Magnoliopsida</taxon>
        <taxon>eudicotyledons</taxon>
        <taxon>Gunneridae</taxon>
        <taxon>Pentapetalae</taxon>
        <taxon>rosids</taxon>
        <taxon>malvids</taxon>
        <taxon>Malvales</taxon>
        <taxon>Dipterocarpaceae</taxon>
        <taxon>Rubroshorea</taxon>
    </lineage>
</organism>
<dbReference type="Gene3D" id="3.30.870.10">
    <property type="entry name" value="Endonuclease Chain A"/>
    <property type="match status" value="2"/>
</dbReference>
<dbReference type="Pfam" id="PF12357">
    <property type="entry name" value="PLD_C"/>
    <property type="match status" value="1"/>
</dbReference>
<dbReference type="GO" id="GO:0046872">
    <property type="term" value="F:metal ion binding"/>
    <property type="evidence" value="ECO:0007669"/>
    <property type="project" value="UniProtKB-KW"/>
</dbReference>
<dbReference type="Proteomes" id="UP001054252">
    <property type="component" value="Unassembled WGS sequence"/>
</dbReference>
<evidence type="ECO:0000256" key="1">
    <source>
        <dbReference type="ARBA" id="ARBA00000798"/>
    </source>
</evidence>
<dbReference type="InterPro" id="IPR015679">
    <property type="entry name" value="PLipase_D_fam"/>
</dbReference>
<dbReference type="AlphaFoldDB" id="A0AAV5HSS7"/>
<evidence type="ECO:0000256" key="4">
    <source>
        <dbReference type="ARBA" id="ARBA00022737"/>
    </source>
</evidence>
<dbReference type="EMBL" id="BPVZ01000003">
    <property type="protein sequence ID" value="GKU89251.1"/>
    <property type="molecule type" value="Genomic_DNA"/>
</dbReference>
<dbReference type="EC" id="3.1.4.4" evidence="2"/>
<keyword evidence="6" id="KW-0106">Calcium</keyword>
<dbReference type="SUPFAM" id="SSF56024">
    <property type="entry name" value="Phospholipase D/nuclease"/>
    <property type="match status" value="2"/>
</dbReference>
<keyword evidence="11" id="KW-1185">Reference proteome</keyword>
<evidence type="ECO:0000313" key="10">
    <source>
        <dbReference type="EMBL" id="GKU89251.1"/>
    </source>
</evidence>
<evidence type="ECO:0000256" key="5">
    <source>
        <dbReference type="ARBA" id="ARBA00022801"/>
    </source>
</evidence>
<reference evidence="10 11" key="1">
    <citation type="journal article" date="2021" name="Commun. Biol.">
        <title>The genome of Shorea leprosula (Dipterocarpaceae) highlights the ecological relevance of drought in aseasonal tropical rainforests.</title>
        <authorList>
            <person name="Ng K.K.S."/>
            <person name="Kobayashi M.J."/>
            <person name="Fawcett J.A."/>
            <person name="Hatakeyama M."/>
            <person name="Paape T."/>
            <person name="Ng C.H."/>
            <person name="Ang C.C."/>
            <person name="Tnah L.H."/>
            <person name="Lee C.T."/>
            <person name="Nishiyama T."/>
            <person name="Sese J."/>
            <person name="O'Brien M.J."/>
            <person name="Copetti D."/>
            <person name="Mohd Noor M.I."/>
            <person name="Ong R.C."/>
            <person name="Putra M."/>
            <person name="Sireger I.Z."/>
            <person name="Indrioko S."/>
            <person name="Kosugi Y."/>
            <person name="Izuno A."/>
            <person name="Isagi Y."/>
            <person name="Lee S.L."/>
            <person name="Shimizu K.K."/>
        </authorList>
    </citation>
    <scope>NUCLEOTIDE SEQUENCE [LARGE SCALE GENOMIC DNA]</scope>
    <source>
        <strain evidence="10">214</strain>
    </source>
</reference>
<sequence length="439" mass="50209">MHLRTESLHFCHQSEIKAPRQPWHDLHCRVDGPAAYDVFLSFEQHWRQSADNDNALIKTQRISQILSPSLSMSPDGTTIVPIDDSKVRVSDEDDPESWHVQIFRSTDSGAAKGFPVYVDEAYDQNLVCSKGLVIDKSIQIAYVQAIRSAQHYIYIENQYFIGSSYAWPSYKGAGADNLIPSELALKIANKIKANERFAVYVIIPIYPEGDPKSEIVQEILFWQYQTMQMMYTIIAKELREMNRLDSHPLDFLNFYCLGKRESIHEEKLAINGDKVYDSQRFGRFMIYVHSKSMIVDDEYVIIGSANINQRSMAGTKDIEIAMGAYQPYHTWARKKRHPCGQVYGYRNSLWAEHLGTMNSHFRVPESQECIRTVNEIATINWEKFTAADFTPMQGHLLKYPIHVDKNGKVGPLPGYEKFPDVGGKVLGTDSGKFPDYLTT</sequence>
<dbReference type="SMART" id="SM00155">
    <property type="entry name" value="PLDc"/>
    <property type="match status" value="1"/>
</dbReference>
<keyword evidence="4" id="KW-0677">Repeat</keyword>
<evidence type="ECO:0000259" key="9">
    <source>
        <dbReference type="PROSITE" id="PS50035"/>
    </source>
</evidence>
<accession>A0AAV5HSS7</accession>
<gene>
    <name evidence="10" type="ORF">SLEP1_g3415</name>
</gene>
<evidence type="ECO:0000256" key="3">
    <source>
        <dbReference type="ARBA" id="ARBA00022723"/>
    </source>
</evidence>
<keyword evidence="5" id="KW-0378">Hydrolase</keyword>